<name>A0ABV3Z7N7_9BACT</name>
<dbReference type="Proteomes" id="UP001560573">
    <property type="component" value="Unassembled WGS sequence"/>
</dbReference>
<accession>A0ABV3Z7N7</accession>
<organism evidence="2 3">
    <name type="scientific">Danxiaibacter flavus</name>
    <dbReference type="NCBI Taxonomy" id="3049108"/>
    <lineage>
        <taxon>Bacteria</taxon>
        <taxon>Pseudomonadati</taxon>
        <taxon>Bacteroidota</taxon>
        <taxon>Chitinophagia</taxon>
        <taxon>Chitinophagales</taxon>
        <taxon>Chitinophagaceae</taxon>
        <taxon>Danxiaibacter</taxon>
    </lineage>
</organism>
<dbReference type="EC" id="4.2.1.75" evidence="2"/>
<dbReference type="CDD" id="cd06578">
    <property type="entry name" value="HemD"/>
    <property type="match status" value="1"/>
</dbReference>
<dbReference type="Pfam" id="PF02602">
    <property type="entry name" value="HEM4"/>
    <property type="match status" value="1"/>
</dbReference>
<dbReference type="Gene3D" id="3.40.50.10090">
    <property type="match status" value="2"/>
</dbReference>
<evidence type="ECO:0000259" key="1">
    <source>
        <dbReference type="Pfam" id="PF02602"/>
    </source>
</evidence>
<proteinExistence type="predicted"/>
<dbReference type="InterPro" id="IPR036108">
    <property type="entry name" value="4pyrrol_syn_uPrphyn_synt_sf"/>
</dbReference>
<dbReference type="RefSeq" id="WP_369327255.1">
    <property type="nucleotide sequence ID" value="NZ_JAULBC010000001.1"/>
</dbReference>
<evidence type="ECO:0000313" key="2">
    <source>
        <dbReference type="EMBL" id="MEX6685866.1"/>
    </source>
</evidence>
<dbReference type="InterPro" id="IPR039793">
    <property type="entry name" value="UROS/Hem4"/>
</dbReference>
<keyword evidence="2" id="KW-0456">Lyase</keyword>
<dbReference type="PANTHER" id="PTHR12390">
    <property type="entry name" value="UROPORPHYRINOGEN III SYNTHASE"/>
    <property type="match status" value="1"/>
</dbReference>
<gene>
    <name evidence="2" type="ORF">QTN47_00080</name>
</gene>
<feature type="domain" description="Tetrapyrrole biosynthesis uroporphyrinogen III synthase" evidence="1">
    <location>
        <begin position="27"/>
        <end position="223"/>
    </location>
</feature>
<dbReference type="EMBL" id="JAULBC010000001">
    <property type="protein sequence ID" value="MEX6685866.1"/>
    <property type="molecule type" value="Genomic_DNA"/>
</dbReference>
<sequence>MQPDRKTLCTRALDPQLISKAAVHHVTIDVLPFIEIKKIDSPEFIQQVDQLAQQRLQVIFTSNNAVESVAAFLPEKHNWKIHCLGGATKDAVVKHFGKEIIVTSAKSASLLAKKIIEQGDIKEVTFFCGDQRLDDLPETLGSSNITVHEVIAYSTLQTPHEVQEDYDGILFFSPTAVHSFFSINTIRTDVVLFSIGRTTSATIQSYCNNKVVTSEWPGQESLVDKVLAYEWDGHEV</sequence>
<dbReference type="GO" id="GO:0004852">
    <property type="term" value="F:uroporphyrinogen-III synthase activity"/>
    <property type="evidence" value="ECO:0007669"/>
    <property type="project" value="UniProtKB-EC"/>
</dbReference>
<dbReference type="SUPFAM" id="SSF69618">
    <property type="entry name" value="HemD-like"/>
    <property type="match status" value="1"/>
</dbReference>
<keyword evidence="3" id="KW-1185">Reference proteome</keyword>
<comment type="caution">
    <text evidence="2">The sequence shown here is derived from an EMBL/GenBank/DDBJ whole genome shotgun (WGS) entry which is preliminary data.</text>
</comment>
<dbReference type="PANTHER" id="PTHR12390:SF0">
    <property type="entry name" value="UROPORPHYRINOGEN-III SYNTHASE"/>
    <property type="match status" value="1"/>
</dbReference>
<dbReference type="InterPro" id="IPR003754">
    <property type="entry name" value="4pyrrol_synth_uPrphyn_synth"/>
</dbReference>
<protein>
    <submittedName>
        <fullName evidence="2">Uroporphyrinogen-III synthase</fullName>
        <ecNumber evidence="2">4.2.1.75</ecNumber>
    </submittedName>
</protein>
<evidence type="ECO:0000313" key="3">
    <source>
        <dbReference type="Proteomes" id="UP001560573"/>
    </source>
</evidence>
<reference evidence="2 3" key="1">
    <citation type="submission" date="2023-07" db="EMBL/GenBank/DDBJ databases">
        <authorList>
            <person name="Lian W.-H."/>
        </authorList>
    </citation>
    <scope>NUCLEOTIDE SEQUENCE [LARGE SCALE GENOMIC DNA]</scope>
    <source>
        <strain evidence="2 3">SYSU DXS3180</strain>
    </source>
</reference>